<sequence length="71" mass="7472">MRHFKWLLLKLAITEEIFVCSLTTLLKPDLLFPAEGGAMRGIAARWGGQLGVNIAAAIGFASGGGAMLGLE</sequence>
<protein>
    <submittedName>
        <fullName evidence="3">Uncharacterized protein</fullName>
    </submittedName>
</protein>
<organism evidence="2 3">
    <name type="scientific">Mesorhabditis belari</name>
    <dbReference type="NCBI Taxonomy" id="2138241"/>
    <lineage>
        <taxon>Eukaryota</taxon>
        <taxon>Metazoa</taxon>
        <taxon>Ecdysozoa</taxon>
        <taxon>Nematoda</taxon>
        <taxon>Chromadorea</taxon>
        <taxon>Rhabditida</taxon>
        <taxon>Rhabditina</taxon>
        <taxon>Rhabditomorpha</taxon>
        <taxon>Rhabditoidea</taxon>
        <taxon>Rhabditidae</taxon>
        <taxon>Mesorhabditinae</taxon>
        <taxon>Mesorhabditis</taxon>
    </lineage>
</organism>
<dbReference type="Proteomes" id="UP000887575">
    <property type="component" value="Unassembled WGS sequence"/>
</dbReference>
<keyword evidence="1" id="KW-1133">Transmembrane helix</keyword>
<keyword evidence="2" id="KW-1185">Reference proteome</keyword>
<feature type="transmembrane region" description="Helical" evidence="1">
    <location>
        <begin position="46"/>
        <end position="70"/>
    </location>
</feature>
<dbReference type="AlphaFoldDB" id="A0AAF3EJL4"/>
<reference evidence="3" key="1">
    <citation type="submission" date="2024-02" db="UniProtKB">
        <authorList>
            <consortium name="WormBaseParasite"/>
        </authorList>
    </citation>
    <scope>IDENTIFICATION</scope>
</reference>
<evidence type="ECO:0000256" key="1">
    <source>
        <dbReference type="SAM" id="Phobius"/>
    </source>
</evidence>
<proteinExistence type="predicted"/>
<keyword evidence="1" id="KW-0812">Transmembrane</keyword>
<accession>A0AAF3EJL4</accession>
<evidence type="ECO:0000313" key="3">
    <source>
        <dbReference type="WBParaSite" id="MBELARI_LOCUS13970"/>
    </source>
</evidence>
<evidence type="ECO:0000313" key="2">
    <source>
        <dbReference type="Proteomes" id="UP000887575"/>
    </source>
</evidence>
<keyword evidence="1" id="KW-0472">Membrane</keyword>
<dbReference type="WBParaSite" id="MBELARI_LOCUS13970">
    <property type="protein sequence ID" value="MBELARI_LOCUS13970"/>
    <property type="gene ID" value="MBELARI_LOCUS13970"/>
</dbReference>
<name>A0AAF3EJL4_9BILA</name>